<protein>
    <submittedName>
        <fullName evidence="1">Uncharacterized protein</fullName>
    </submittedName>
</protein>
<dbReference type="Proteomes" id="UP000015103">
    <property type="component" value="Unassembled WGS sequence"/>
</dbReference>
<proteinExistence type="predicted"/>
<dbReference type="AlphaFoldDB" id="T1HZI0"/>
<accession>T1HZI0</accession>
<keyword evidence="2" id="KW-1185">Reference proteome</keyword>
<reference evidence="1" key="1">
    <citation type="submission" date="2015-05" db="UniProtKB">
        <authorList>
            <consortium name="EnsemblMetazoa"/>
        </authorList>
    </citation>
    <scope>IDENTIFICATION</scope>
</reference>
<evidence type="ECO:0000313" key="1">
    <source>
        <dbReference type="EnsemblMetazoa" id="RPRC009450-PA"/>
    </source>
</evidence>
<dbReference type="EnsemblMetazoa" id="RPRC009450-RA">
    <property type="protein sequence ID" value="RPRC009450-PA"/>
    <property type="gene ID" value="RPRC009450"/>
</dbReference>
<organism evidence="1 2">
    <name type="scientific">Rhodnius prolixus</name>
    <name type="common">Triatomid bug</name>
    <dbReference type="NCBI Taxonomy" id="13249"/>
    <lineage>
        <taxon>Eukaryota</taxon>
        <taxon>Metazoa</taxon>
        <taxon>Ecdysozoa</taxon>
        <taxon>Arthropoda</taxon>
        <taxon>Hexapoda</taxon>
        <taxon>Insecta</taxon>
        <taxon>Pterygota</taxon>
        <taxon>Neoptera</taxon>
        <taxon>Paraneoptera</taxon>
        <taxon>Hemiptera</taxon>
        <taxon>Heteroptera</taxon>
        <taxon>Panheteroptera</taxon>
        <taxon>Cimicomorpha</taxon>
        <taxon>Reduviidae</taxon>
        <taxon>Triatominae</taxon>
        <taxon>Rhodnius</taxon>
    </lineage>
</organism>
<dbReference type="HOGENOM" id="CLU_2443562_0_0_1"/>
<dbReference type="VEuPathDB" id="VectorBase:RPRC009450"/>
<sequence length="90" mass="9875">MVIAKEIMGANLVEAYVSHCNQQITCGMWLRSSQSPMLRITGIALETISSLLAQPCLCEWVHEQQPTEDHRAALNGSASCLDYQSLVSVP</sequence>
<dbReference type="EMBL" id="ACPB03021114">
    <property type="status" value="NOT_ANNOTATED_CDS"/>
    <property type="molecule type" value="Genomic_DNA"/>
</dbReference>
<name>T1HZI0_RHOPR</name>
<dbReference type="InParanoid" id="T1HZI0"/>
<evidence type="ECO:0000313" key="2">
    <source>
        <dbReference type="Proteomes" id="UP000015103"/>
    </source>
</evidence>